<dbReference type="OrthoDB" id="41532at2759"/>
<dbReference type="EMBL" id="JAACJM010000003">
    <property type="protein sequence ID" value="KAF5373849.1"/>
    <property type="molecule type" value="Genomic_DNA"/>
</dbReference>
<dbReference type="AlphaFoldDB" id="A0A8H5GZ09"/>
<dbReference type="InterPro" id="IPR016181">
    <property type="entry name" value="Acyl_CoA_acyltransferase"/>
</dbReference>
<dbReference type="PANTHER" id="PTHR13947:SF37">
    <property type="entry name" value="LD18367P"/>
    <property type="match status" value="1"/>
</dbReference>
<dbReference type="PROSITE" id="PS51186">
    <property type="entry name" value="GNAT"/>
    <property type="match status" value="1"/>
</dbReference>
<evidence type="ECO:0000259" key="2">
    <source>
        <dbReference type="PROSITE" id="PS51186"/>
    </source>
</evidence>
<dbReference type="CDD" id="cd04301">
    <property type="entry name" value="NAT_SF"/>
    <property type="match status" value="1"/>
</dbReference>
<gene>
    <name evidence="3" type="ORF">D9758_000679</name>
</gene>
<comment type="caution">
    <text evidence="3">The sequence shown here is derived from an EMBL/GenBank/DDBJ whole genome shotgun (WGS) entry which is preliminary data.</text>
</comment>
<dbReference type="InterPro" id="IPR000182">
    <property type="entry name" value="GNAT_dom"/>
</dbReference>
<name>A0A8H5GZ09_9AGAR</name>
<proteinExistence type="predicted"/>
<sequence length="192" mass="21108">MLLDAIYIGGSLHASVKFYFNFVTAGFGDDLENPVEHYELVPARIGDATSEYVPSGIKAFWIAEAVSSTGKTELVGTISLGRQLGVRFIELYSLCDHLDTSSSHKVAGTGELRRMFVSPYHRRLGIAATLMKVCEARARQFGLSTMVLTTTPNQPAAVNMYERGGYKVYNSRDLPSGWGTQKLLDYGKDLSL</sequence>
<dbReference type="SUPFAM" id="SSF55729">
    <property type="entry name" value="Acyl-CoA N-acyltransferases (Nat)"/>
    <property type="match status" value="1"/>
</dbReference>
<dbReference type="Pfam" id="PF00583">
    <property type="entry name" value="Acetyltransf_1"/>
    <property type="match status" value="1"/>
</dbReference>
<evidence type="ECO:0000313" key="4">
    <source>
        <dbReference type="Proteomes" id="UP000559256"/>
    </source>
</evidence>
<feature type="domain" description="N-acetyltransferase" evidence="2">
    <location>
        <begin position="6"/>
        <end position="191"/>
    </location>
</feature>
<dbReference type="Gene3D" id="3.40.630.30">
    <property type="match status" value="1"/>
</dbReference>
<dbReference type="PANTHER" id="PTHR13947">
    <property type="entry name" value="GNAT FAMILY N-ACETYLTRANSFERASE"/>
    <property type="match status" value="1"/>
</dbReference>
<evidence type="ECO:0000256" key="1">
    <source>
        <dbReference type="ARBA" id="ARBA00022679"/>
    </source>
</evidence>
<keyword evidence="1" id="KW-0808">Transferase</keyword>
<protein>
    <recommendedName>
        <fullName evidence="2">N-acetyltransferase domain-containing protein</fullName>
    </recommendedName>
</protein>
<dbReference type="Proteomes" id="UP000559256">
    <property type="component" value="Unassembled WGS sequence"/>
</dbReference>
<organism evidence="3 4">
    <name type="scientific">Tetrapyrgos nigripes</name>
    <dbReference type="NCBI Taxonomy" id="182062"/>
    <lineage>
        <taxon>Eukaryota</taxon>
        <taxon>Fungi</taxon>
        <taxon>Dikarya</taxon>
        <taxon>Basidiomycota</taxon>
        <taxon>Agaricomycotina</taxon>
        <taxon>Agaricomycetes</taxon>
        <taxon>Agaricomycetidae</taxon>
        <taxon>Agaricales</taxon>
        <taxon>Marasmiineae</taxon>
        <taxon>Marasmiaceae</taxon>
        <taxon>Tetrapyrgos</taxon>
    </lineage>
</organism>
<dbReference type="InterPro" id="IPR050769">
    <property type="entry name" value="NAT_camello-type"/>
</dbReference>
<evidence type="ECO:0000313" key="3">
    <source>
        <dbReference type="EMBL" id="KAF5373849.1"/>
    </source>
</evidence>
<dbReference type="GO" id="GO:0008080">
    <property type="term" value="F:N-acetyltransferase activity"/>
    <property type="evidence" value="ECO:0007669"/>
    <property type="project" value="InterPro"/>
</dbReference>
<accession>A0A8H5GZ09</accession>
<keyword evidence="4" id="KW-1185">Reference proteome</keyword>
<reference evidence="3 4" key="1">
    <citation type="journal article" date="2020" name="ISME J.">
        <title>Uncovering the hidden diversity of litter-decomposition mechanisms in mushroom-forming fungi.</title>
        <authorList>
            <person name="Floudas D."/>
            <person name="Bentzer J."/>
            <person name="Ahren D."/>
            <person name="Johansson T."/>
            <person name="Persson P."/>
            <person name="Tunlid A."/>
        </authorList>
    </citation>
    <scope>NUCLEOTIDE SEQUENCE [LARGE SCALE GENOMIC DNA]</scope>
    <source>
        <strain evidence="3 4">CBS 291.85</strain>
    </source>
</reference>